<organism evidence="1 2">
    <name type="scientific">Stylosanthes scabra</name>
    <dbReference type="NCBI Taxonomy" id="79078"/>
    <lineage>
        <taxon>Eukaryota</taxon>
        <taxon>Viridiplantae</taxon>
        <taxon>Streptophyta</taxon>
        <taxon>Embryophyta</taxon>
        <taxon>Tracheophyta</taxon>
        <taxon>Spermatophyta</taxon>
        <taxon>Magnoliopsida</taxon>
        <taxon>eudicotyledons</taxon>
        <taxon>Gunneridae</taxon>
        <taxon>Pentapetalae</taxon>
        <taxon>rosids</taxon>
        <taxon>fabids</taxon>
        <taxon>Fabales</taxon>
        <taxon>Fabaceae</taxon>
        <taxon>Papilionoideae</taxon>
        <taxon>50 kb inversion clade</taxon>
        <taxon>dalbergioids sensu lato</taxon>
        <taxon>Dalbergieae</taxon>
        <taxon>Pterocarpus clade</taxon>
        <taxon>Stylosanthes</taxon>
    </lineage>
</organism>
<comment type="caution">
    <text evidence="1">The sequence shown here is derived from an EMBL/GenBank/DDBJ whole genome shotgun (WGS) entry which is preliminary data.</text>
</comment>
<reference evidence="1 2" key="1">
    <citation type="journal article" date="2023" name="Plants (Basel)">
        <title>Bridging the Gap: Combining Genomics and Transcriptomics Approaches to Understand Stylosanthes scabra, an Orphan Legume from the Brazilian Caatinga.</title>
        <authorList>
            <person name="Ferreira-Neto J.R.C."/>
            <person name="da Silva M.D."/>
            <person name="Binneck E."/>
            <person name="de Melo N.F."/>
            <person name="da Silva R.H."/>
            <person name="de Melo A.L.T.M."/>
            <person name="Pandolfi V."/>
            <person name="Bustamante F.O."/>
            <person name="Brasileiro-Vidal A.C."/>
            <person name="Benko-Iseppon A.M."/>
        </authorList>
    </citation>
    <scope>NUCLEOTIDE SEQUENCE [LARGE SCALE GENOMIC DNA]</scope>
    <source>
        <tissue evidence="1">Leaves</tissue>
    </source>
</reference>
<name>A0ABU6ZNY6_9FABA</name>
<accession>A0ABU6ZNY6</accession>
<evidence type="ECO:0008006" key="3">
    <source>
        <dbReference type="Google" id="ProtNLM"/>
    </source>
</evidence>
<sequence>MVDSKVYSMKLTNREGHGFLIREFLVPVPVPVPIRVCSMNEAKFVKNYDMPVLVVFVCEDHDHKGDMGIVVERDSCNSSGSAFAASSIIKDVNVIKTYDFRDGNSIEHPTKKMTSEALGEKLIDLEAQPLMLAYHELKVLIENLERRGAEVIADSGK</sequence>
<gene>
    <name evidence="1" type="ORF">PIB30_075679</name>
</gene>
<proteinExistence type="predicted"/>
<dbReference type="EMBL" id="JASCZI010272832">
    <property type="protein sequence ID" value="MED6223614.1"/>
    <property type="molecule type" value="Genomic_DNA"/>
</dbReference>
<protein>
    <recommendedName>
        <fullName evidence="3">BFN domain-containing protein</fullName>
    </recommendedName>
</protein>
<evidence type="ECO:0000313" key="2">
    <source>
        <dbReference type="Proteomes" id="UP001341840"/>
    </source>
</evidence>
<evidence type="ECO:0000313" key="1">
    <source>
        <dbReference type="EMBL" id="MED6223614.1"/>
    </source>
</evidence>
<dbReference type="Proteomes" id="UP001341840">
    <property type="component" value="Unassembled WGS sequence"/>
</dbReference>
<keyword evidence="2" id="KW-1185">Reference proteome</keyword>